<keyword evidence="5" id="KW-0732">Signal</keyword>
<dbReference type="GO" id="GO:0031176">
    <property type="term" value="F:endo-1,4-beta-xylanase activity"/>
    <property type="evidence" value="ECO:0007669"/>
    <property type="project" value="UniProtKB-EC"/>
</dbReference>
<sequence length="948" mass="102726">MKRRHLTIIAIFTALAAFIFAACTEPDNPASFTVTFNSNHDGECDVIGAKPKTMTVAPGKTLGALPSPPYCVDHAFTGWTFNQDGTGGRFTANTAVTASITVYAQWTDDTLLYSIDLKVSGKEGSDSVSASPIYGHAGEFVTINYTLDKTKLNNRLAFSGALDDTIDASEGGVSDTIDYMINSSHAAGDNSIALFAVFTHTDLQLNTITFAQEIVNKTYGDAPFTNALNSGSGTGAVTYSSSDTTVASVNNSGLVTIFKTGHTTITAVKASDGTYAETSAFYTLNVSDPSQGGNPVDVARYSIVDFEADNIGKTYPVTKADNNGTAAAAVAADPANSGQKSLKVTTTPKSNSGYNLAAIVPITIPNPLQDYKEFSFRIRMVSPASFTNSVLVYAASAVNQFLDYGFGNEANSEYAQYASRLVGQTQSAAIGSTWTAYTITITNPGNDIKNLQDNIYLAIGIHTGDALEYMLDDIKFTLKDNVNPVAPPVTPPAGDLTPPSIGTGAISTGTYRNLFTEGGWKTSAQVSAKVNQIYNDLFNGTGGSSNPNEAGASKIYYEVGSDMAYIWDTGNNDVRSEGMSYGMMMCVQMDDKTRFDKLWRWARQYMYNDRTQNAGGAQRGYYAWQVGTNGNKKDSKPAPDGEFYFTTALLFAHARWGSASGQADVLNYAQRARELLYDMCRRDRSTDGYNGIDGYDQAALFRRPGDHRQNNSAANPMAVGNYMPVFSPSGGSANHSDPSYHLPAFFEIWALELEQDIRDNQLYGVWATLQELQDDAAFYRQAAETSRAYFKVATHALTGLGADYAEFNGTPTGSQNYFGYDAFRIALNIGVDYAWFAKDDWQITFADRIQGFFESKGVTSYKALWLIDGTQRNPAGDHSPGLVACNAAVSLAATNARARLFLEDFWNISMTKGQYRYYDGCLSMLGLLNVTGNFKAYLRSSTTAFINQ</sequence>
<dbReference type="Pfam" id="PF02368">
    <property type="entry name" value="Big_2"/>
    <property type="match status" value="1"/>
</dbReference>
<dbReference type="InterPro" id="IPR002037">
    <property type="entry name" value="Glyco_hydro_8"/>
</dbReference>
<organism evidence="7">
    <name type="scientific">uncultured bacterium contig00007</name>
    <dbReference type="NCBI Taxonomy" id="1181499"/>
    <lineage>
        <taxon>Bacteria</taxon>
        <taxon>environmental samples</taxon>
    </lineage>
</organism>
<dbReference type="SUPFAM" id="SSF48208">
    <property type="entry name" value="Six-hairpin glycosidases"/>
    <property type="match status" value="1"/>
</dbReference>
<dbReference type="AlphaFoldDB" id="A0A806KLE1"/>
<dbReference type="PROSITE" id="PS51257">
    <property type="entry name" value="PROKAR_LIPOPROTEIN"/>
    <property type="match status" value="1"/>
</dbReference>
<keyword evidence="4 7" id="KW-0326">Glycosidase</keyword>
<dbReference type="InterPro" id="IPR003343">
    <property type="entry name" value="Big_2"/>
</dbReference>
<dbReference type="SUPFAM" id="SSF49373">
    <property type="entry name" value="Invasin/intimin cell-adhesion fragments"/>
    <property type="match status" value="1"/>
</dbReference>
<dbReference type="Gene3D" id="2.60.40.4270">
    <property type="entry name" value="Listeria-Bacteroides repeat domain"/>
    <property type="match status" value="1"/>
</dbReference>
<dbReference type="InterPro" id="IPR008928">
    <property type="entry name" value="6-hairpin_glycosidase_sf"/>
</dbReference>
<evidence type="ECO:0000256" key="5">
    <source>
        <dbReference type="SAM" id="SignalP"/>
    </source>
</evidence>
<feature type="chain" id="PRO_5032577146" evidence="5">
    <location>
        <begin position="22"/>
        <end position="948"/>
    </location>
</feature>
<dbReference type="InterPro" id="IPR042229">
    <property type="entry name" value="Listeria/Bacterioides_rpt_sf"/>
</dbReference>
<dbReference type="Gene3D" id="1.50.10.10">
    <property type="match status" value="1"/>
</dbReference>
<keyword evidence="7" id="KW-0624">Polysaccharide degradation</keyword>
<keyword evidence="7" id="KW-0858">Xylan degradation</keyword>
<evidence type="ECO:0000256" key="4">
    <source>
        <dbReference type="ARBA" id="ARBA00023295"/>
    </source>
</evidence>
<reference evidence="7" key="1">
    <citation type="submission" date="2012-03" db="EMBL/GenBank/DDBJ databases">
        <title>Functional metagenomics reveals considerable lignocellulase gene clusters in the gut microbiome of a wood-feeding higher termite.</title>
        <authorList>
            <person name="Liu N."/>
        </authorList>
    </citation>
    <scope>NUCLEOTIDE SEQUENCE</scope>
</reference>
<feature type="signal peptide" evidence="5">
    <location>
        <begin position="1"/>
        <end position="21"/>
    </location>
</feature>
<dbReference type="InterPro" id="IPR012341">
    <property type="entry name" value="6hp_glycosidase-like_sf"/>
</dbReference>
<dbReference type="Gene3D" id="2.60.120.260">
    <property type="entry name" value="Galactose-binding domain-like"/>
    <property type="match status" value="1"/>
</dbReference>
<keyword evidence="3 7" id="KW-0378">Hydrolase</keyword>
<comment type="subcellular location">
    <subcellularLocation>
        <location evidence="1">Cell envelope</location>
    </subcellularLocation>
</comment>
<name>A0A806KLE1_9BACT</name>
<dbReference type="InterPro" id="IPR013378">
    <property type="entry name" value="InlB-like_B-rpt"/>
</dbReference>
<comment type="similarity">
    <text evidence="2">Belongs to the glycosyl hydrolase 8 (cellulase D) family.</text>
</comment>
<protein>
    <submittedName>
        <fullName evidence="7">Endo-1,4-beta-xylanase A</fullName>
        <ecNumber evidence="7">3.2.1.8</ecNumber>
    </submittedName>
</protein>
<accession>A0A806KLE1</accession>
<dbReference type="InterPro" id="IPR008964">
    <property type="entry name" value="Invasin/intimin_cell_adhesion"/>
</dbReference>
<dbReference type="Pfam" id="PF01270">
    <property type="entry name" value="Glyco_hydro_8"/>
    <property type="match status" value="1"/>
</dbReference>
<dbReference type="Pfam" id="PF09479">
    <property type="entry name" value="Flg_new"/>
    <property type="match status" value="1"/>
</dbReference>
<evidence type="ECO:0000259" key="6">
    <source>
        <dbReference type="Pfam" id="PF02368"/>
    </source>
</evidence>
<dbReference type="GO" id="GO:0045493">
    <property type="term" value="P:xylan catabolic process"/>
    <property type="evidence" value="ECO:0007669"/>
    <property type="project" value="UniProtKB-KW"/>
</dbReference>
<evidence type="ECO:0000256" key="2">
    <source>
        <dbReference type="ARBA" id="ARBA00009209"/>
    </source>
</evidence>
<dbReference type="EMBL" id="JQ844276">
    <property type="protein sequence ID" value="AGS54070.1"/>
    <property type="molecule type" value="Genomic_DNA"/>
</dbReference>
<dbReference type="EC" id="3.2.1.8" evidence="7"/>
<feature type="domain" description="BIG2" evidence="6">
    <location>
        <begin position="230"/>
        <end position="271"/>
    </location>
</feature>
<evidence type="ECO:0000256" key="3">
    <source>
        <dbReference type="ARBA" id="ARBA00022801"/>
    </source>
</evidence>
<dbReference type="Gene3D" id="2.60.40.1080">
    <property type="match status" value="1"/>
</dbReference>
<keyword evidence="7" id="KW-0119">Carbohydrate metabolism</keyword>
<proteinExistence type="inferred from homology"/>
<evidence type="ECO:0000256" key="1">
    <source>
        <dbReference type="ARBA" id="ARBA00004196"/>
    </source>
</evidence>
<evidence type="ECO:0000313" key="7">
    <source>
        <dbReference type="EMBL" id="AGS54070.1"/>
    </source>
</evidence>